<keyword evidence="4" id="KW-0732">Signal</keyword>
<dbReference type="PANTHER" id="PTHR45586:SF1">
    <property type="entry name" value="LIPOPOLYSACCHARIDE ASSEMBLY PROTEIN B"/>
    <property type="match status" value="1"/>
</dbReference>
<dbReference type="EMBL" id="SMAO01000001">
    <property type="protein sequence ID" value="TCT23922.1"/>
    <property type="molecule type" value="Genomic_DNA"/>
</dbReference>
<dbReference type="Pfam" id="PF13174">
    <property type="entry name" value="TPR_6"/>
    <property type="match status" value="1"/>
</dbReference>
<protein>
    <submittedName>
        <fullName evidence="5">Type IV pilus assembly protein PilF</fullName>
    </submittedName>
</protein>
<dbReference type="OrthoDB" id="9814042at2"/>
<dbReference type="InterPro" id="IPR011990">
    <property type="entry name" value="TPR-like_helical_dom_sf"/>
</dbReference>
<keyword evidence="2 3" id="KW-0802">TPR repeat</keyword>
<evidence type="ECO:0000313" key="6">
    <source>
        <dbReference type="Proteomes" id="UP000295717"/>
    </source>
</evidence>
<dbReference type="SUPFAM" id="SSF48452">
    <property type="entry name" value="TPR-like"/>
    <property type="match status" value="1"/>
</dbReference>
<feature type="repeat" description="TPR" evidence="3">
    <location>
        <begin position="78"/>
        <end position="111"/>
    </location>
</feature>
<feature type="signal peptide" evidence="4">
    <location>
        <begin position="1"/>
        <end position="20"/>
    </location>
</feature>
<dbReference type="NCBIfam" id="TIGR02521">
    <property type="entry name" value="type_IV_pilW"/>
    <property type="match status" value="1"/>
</dbReference>
<dbReference type="Gene3D" id="1.25.40.10">
    <property type="entry name" value="Tetratricopeptide repeat domain"/>
    <property type="match status" value="1"/>
</dbReference>
<dbReference type="PROSITE" id="PS50005">
    <property type="entry name" value="TPR"/>
    <property type="match status" value="1"/>
</dbReference>
<feature type="chain" id="PRO_5020502789" evidence="4">
    <location>
        <begin position="21"/>
        <end position="260"/>
    </location>
</feature>
<keyword evidence="1" id="KW-0677">Repeat</keyword>
<dbReference type="Proteomes" id="UP000295717">
    <property type="component" value="Unassembled WGS sequence"/>
</dbReference>
<dbReference type="PANTHER" id="PTHR45586">
    <property type="entry name" value="TPR REPEAT-CONTAINING PROTEIN PA4667"/>
    <property type="match status" value="1"/>
</dbReference>
<evidence type="ECO:0000313" key="5">
    <source>
        <dbReference type="EMBL" id="TCT23922.1"/>
    </source>
</evidence>
<dbReference type="RefSeq" id="WP_132975008.1">
    <property type="nucleotide sequence ID" value="NZ_SMAO01000001.1"/>
</dbReference>
<dbReference type="InterPro" id="IPR019734">
    <property type="entry name" value="TPR_rpt"/>
</dbReference>
<reference evidence="5 6" key="1">
    <citation type="submission" date="2019-03" db="EMBL/GenBank/DDBJ databases">
        <title>Genomic Encyclopedia of Type Strains, Phase IV (KMG-IV): sequencing the most valuable type-strain genomes for metagenomic binning, comparative biology and taxonomic classification.</title>
        <authorList>
            <person name="Goeker M."/>
        </authorList>
    </citation>
    <scope>NUCLEOTIDE SEQUENCE [LARGE SCALE GENOMIC DNA]</scope>
    <source>
        <strain evidence="5 6">DSM 13587</strain>
    </source>
</reference>
<sequence length="260" mass="28828">MSSRLVRRFMLALGLSLLLAACAGKKAIQADNEALGLNPEDSPAELYVRMAEEYYSRGQTEVALRRALQAIEADNSYPRAHVWLAFLYEEIGQADKARQHYDQALELAPNNADVLYAYGSFQCRQKRYAEADAQFAKALANPLYSTPWIAMTNAGNCAATAGNASKAETYYRSALNASPTFGPALVKLAEIAYNRGDTKAAKGYLDRYFEPATIRTPSTSYSALTIGTQIERKLGNRKRADEYERALKTNFPQAPKTREL</sequence>
<keyword evidence="6" id="KW-1185">Reference proteome</keyword>
<dbReference type="InterPro" id="IPR013360">
    <property type="entry name" value="Pilus_4_PilW"/>
</dbReference>
<name>A0A4V2V272_9GAMM</name>
<dbReference type="PROSITE" id="PS51257">
    <property type="entry name" value="PROKAR_LIPOPROTEIN"/>
    <property type="match status" value="1"/>
</dbReference>
<dbReference type="PROSITE" id="PS50293">
    <property type="entry name" value="TPR_REGION"/>
    <property type="match status" value="1"/>
</dbReference>
<accession>A0A4V2V272</accession>
<dbReference type="InterPro" id="IPR051012">
    <property type="entry name" value="CellSynth/LPSAsmb/PSIAsmb"/>
</dbReference>
<evidence type="ECO:0000256" key="3">
    <source>
        <dbReference type="PROSITE-ProRule" id="PRU00339"/>
    </source>
</evidence>
<gene>
    <name evidence="5" type="ORF">EDC35_101236</name>
</gene>
<evidence type="ECO:0000256" key="1">
    <source>
        <dbReference type="ARBA" id="ARBA00022737"/>
    </source>
</evidence>
<dbReference type="Pfam" id="PF07719">
    <property type="entry name" value="TPR_2"/>
    <property type="match status" value="1"/>
</dbReference>
<proteinExistence type="predicted"/>
<evidence type="ECO:0000256" key="4">
    <source>
        <dbReference type="SAM" id="SignalP"/>
    </source>
</evidence>
<comment type="caution">
    <text evidence="5">The sequence shown here is derived from an EMBL/GenBank/DDBJ whole genome shotgun (WGS) entry which is preliminary data.</text>
</comment>
<organism evidence="5 6">
    <name type="scientific">Thiobaca trueperi</name>
    <dbReference type="NCBI Taxonomy" id="127458"/>
    <lineage>
        <taxon>Bacteria</taxon>
        <taxon>Pseudomonadati</taxon>
        <taxon>Pseudomonadota</taxon>
        <taxon>Gammaproteobacteria</taxon>
        <taxon>Chromatiales</taxon>
        <taxon>Chromatiaceae</taxon>
        <taxon>Thiobaca</taxon>
    </lineage>
</organism>
<dbReference type="AlphaFoldDB" id="A0A4V2V272"/>
<dbReference type="SMART" id="SM00028">
    <property type="entry name" value="TPR"/>
    <property type="match status" value="3"/>
</dbReference>
<dbReference type="InterPro" id="IPR013105">
    <property type="entry name" value="TPR_2"/>
</dbReference>
<evidence type="ECO:0000256" key="2">
    <source>
        <dbReference type="ARBA" id="ARBA00022803"/>
    </source>
</evidence>
<dbReference type="Pfam" id="PF13432">
    <property type="entry name" value="TPR_16"/>
    <property type="match status" value="1"/>
</dbReference>